<evidence type="ECO:0000256" key="1">
    <source>
        <dbReference type="ARBA" id="ARBA00022734"/>
    </source>
</evidence>
<dbReference type="PROSITE" id="PS50228">
    <property type="entry name" value="SUEL_LECTIN"/>
    <property type="match status" value="1"/>
</dbReference>
<keyword evidence="5" id="KW-1185">Reference proteome</keyword>
<dbReference type="Pfam" id="PF02140">
    <property type="entry name" value="SUEL_Lectin"/>
    <property type="match status" value="1"/>
</dbReference>
<evidence type="ECO:0000313" key="5">
    <source>
        <dbReference type="Proteomes" id="UP000283210"/>
    </source>
</evidence>
<keyword evidence="1" id="KW-0430">Lectin</keyword>
<reference evidence="4 5" key="2">
    <citation type="submission" date="2019-01" db="EMBL/GenBank/DDBJ databases">
        <title>A chromosome length genome reference of the Java medaka (oryzias javanicus).</title>
        <authorList>
            <person name="Herpin A."/>
            <person name="Takehana Y."/>
            <person name="Naruse K."/>
            <person name="Ansai S."/>
            <person name="Kawaguchi M."/>
        </authorList>
    </citation>
    <scope>NUCLEOTIDE SEQUENCE [LARGE SCALE GENOMIC DNA]</scope>
    <source>
        <strain evidence="4">RS831</strain>
        <tissue evidence="4">Whole body</tissue>
    </source>
</reference>
<dbReference type="InterPro" id="IPR000922">
    <property type="entry name" value="Lectin_gal-bd_dom"/>
</dbReference>
<evidence type="ECO:0000259" key="3">
    <source>
        <dbReference type="PROSITE" id="PS50228"/>
    </source>
</evidence>
<feature type="domain" description="SUEL-type lectin" evidence="3">
    <location>
        <begin position="42"/>
        <end position="80"/>
    </location>
</feature>
<dbReference type="GO" id="GO:0030246">
    <property type="term" value="F:carbohydrate binding"/>
    <property type="evidence" value="ECO:0007669"/>
    <property type="project" value="UniProtKB-KW"/>
</dbReference>
<dbReference type="PANTHER" id="PTHR46780">
    <property type="entry name" value="PROTEIN EVA-1"/>
    <property type="match status" value="1"/>
</dbReference>
<gene>
    <name evidence="4" type="ORF">OJAV_G00062800</name>
</gene>
<dbReference type="Proteomes" id="UP000283210">
    <property type="component" value="Chromosome 7"/>
</dbReference>
<dbReference type="OrthoDB" id="1100386at2759"/>
<dbReference type="InterPro" id="IPR043159">
    <property type="entry name" value="Lectin_gal-bd_sf"/>
</dbReference>
<proteinExistence type="predicted"/>
<evidence type="ECO:0000313" key="4">
    <source>
        <dbReference type="EMBL" id="RVE70232.1"/>
    </source>
</evidence>
<keyword evidence="2" id="KW-0677">Repeat</keyword>
<dbReference type="Gene3D" id="2.60.120.740">
    <property type="match status" value="1"/>
</dbReference>
<reference evidence="4 5" key="1">
    <citation type="submission" date="2018-11" db="EMBL/GenBank/DDBJ databases">
        <authorList>
            <person name="Lopez-Roques C."/>
            <person name="Donnadieu C."/>
            <person name="Bouchez O."/>
            <person name="Klopp C."/>
            <person name="Cabau C."/>
            <person name="Zahm M."/>
        </authorList>
    </citation>
    <scope>NUCLEOTIDE SEQUENCE [LARGE SCALE GENOMIC DNA]</scope>
    <source>
        <strain evidence="4">RS831</strain>
        <tissue evidence="4">Whole body</tissue>
    </source>
</reference>
<accession>A0A3S2MMQ9</accession>
<dbReference type="AlphaFoldDB" id="A0A3S2MMQ9"/>
<dbReference type="EMBL" id="CM012443">
    <property type="protein sequence ID" value="RVE70232.1"/>
    <property type="molecule type" value="Genomic_DNA"/>
</dbReference>
<name>A0A3S2MMQ9_ORYJA</name>
<protein>
    <recommendedName>
        <fullName evidence="3">SUEL-type lectin domain-containing protein</fullName>
    </recommendedName>
</protein>
<organism evidence="4 5">
    <name type="scientific">Oryzias javanicus</name>
    <name type="common">Javanese ricefish</name>
    <name type="synonym">Aplocheilus javanicus</name>
    <dbReference type="NCBI Taxonomy" id="123683"/>
    <lineage>
        <taxon>Eukaryota</taxon>
        <taxon>Metazoa</taxon>
        <taxon>Chordata</taxon>
        <taxon>Craniata</taxon>
        <taxon>Vertebrata</taxon>
        <taxon>Euteleostomi</taxon>
        <taxon>Actinopterygii</taxon>
        <taxon>Neopterygii</taxon>
        <taxon>Teleostei</taxon>
        <taxon>Neoteleostei</taxon>
        <taxon>Acanthomorphata</taxon>
        <taxon>Ovalentaria</taxon>
        <taxon>Atherinomorphae</taxon>
        <taxon>Beloniformes</taxon>
        <taxon>Adrianichthyidae</taxon>
        <taxon>Oryziinae</taxon>
        <taxon>Oryzias</taxon>
    </lineage>
</organism>
<evidence type="ECO:0000256" key="2">
    <source>
        <dbReference type="ARBA" id="ARBA00022737"/>
    </source>
</evidence>
<sequence length="85" mass="9154">MRELLCIFEVRMPTMGVIIVPSALPADLPLSLQMSPAPTPPIVAQTCNGKNNCTIKASNSVFGAPCSGTYKYLDLTYVCQYPTPC</sequence>